<evidence type="ECO:0000256" key="4">
    <source>
        <dbReference type="ARBA" id="ARBA00023136"/>
    </source>
</evidence>
<keyword evidence="4 5" id="KW-0472">Membrane</keyword>
<evidence type="ECO:0000313" key="8">
    <source>
        <dbReference type="Proteomes" id="UP000317638"/>
    </source>
</evidence>
<feature type="transmembrane region" description="Helical" evidence="5">
    <location>
        <begin position="100"/>
        <end position="129"/>
    </location>
</feature>
<evidence type="ECO:0000256" key="1">
    <source>
        <dbReference type="ARBA" id="ARBA00004141"/>
    </source>
</evidence>
<reference evidence="7 8" key="1">
    <citation type="submission" date="2019-07" db="EMBL/GenBank/DDBJ databases">
        <authorList>
            <person name="Zhou L.-Y."/>
        </authorList>
    </citation>
    <scope>NUCLEOTIDE SEQUENCE [LARGE SCALE GENOMIC DNA]</scope>
    <source>
        <strain evidence="7 8">YIM 101269</strain>
    </source>
</reference>
<dbReference type="Proteomes" id="UP000317638">
    <property type="component" value="Unassembled WGS sequence"/>
</dbReference>
<comment type="caution">
    <text evidence="7">The sequence shown here is derived from an EMBL/GenBank/DDBJ whole genome shotgun (WGS) entry which is preliminary data.</text>
</comment>
<feature type="transmembrane region" description="Helical" evidence="5">
    <location>
        <begin position="23"/>
        <end position="45"/>
    </location>
</feature>
<dbReference type="GO" id="GO:0016020">
    <property type="term" value="C:membrane"/>
    <property type="evidence" value="ECO:0007669"/>
    <property type="project" value="UniProtKB-SubCell"/>
</dbReference>
<accession>A0A553K5V6</accession>
<dbReference type="OrthoDB" id="9786643at2"/>
<feature type="transmembrane region" description="Helical" evidence="5">
    <location>
        <begin position="141"/>
        <end position="162"/>
    </location>
</feature>
<comment type="subcellular location">
    <subcellularLocation>
        <location evidence="1">Membrane</location>
        <topology evidence="1">Multi-pass membrane protein</topology>
    </subcellularLocation>
</comment>
<dbReference type="RefSeq" id="WP_143937155.1">
    <property type="nucleotide sequence ID" value="NZ_VKKG01000001.1"/>
</dbReference>
<organism evidence="7 8">
    <name type="scientific">Tessaracoccus rhinocerotis</name>
    <dbReference type="NCBI Taxonomy" id="1689449"/>
    <lineage>
        <taxon>Bacteria</taxon>
        <taxon>Bacillati</taxon>
        <taxon>Actinomycetota</taxon>
        <taxon>Actinomycetes</taxon>
        <taxon>Propionibacteriales</taxon>
        <taxon>Propionibacteriaceae</taxon>
        <taxon>Tessaracoccus</taxon>
    </lineage>
</organism>
<dbReference type="InterPro" id="IPR051784">
    <property type="entry name" value="Nod_factor_ABC_transporter"/>
</dbReference>
<dbReference type="GO" id="GO:0140359">
    <property type="term" value="F:ABC-type transporter activity"/>
    <property type="evidence" value="ECO:0007669"/>
    <property type="project" value="InterPro"/>
</dbReference>
<evidence type="ECO:0000256" key="3">
    <source>
        <dbReference type="ARBA" id="ARBA00022989"/>
    </source>
</evidence>
<dbReference type="AlphaFoldDB" id="A0A553K5V6"/>
<dbReference type="Pfam" id="PF12698">
    <property type="entry name" value="ABC2_membrane_3"/>
    <property type="match status" value="1"/>
</dbReference>
<evidence type="ECO:0000313" key="7">
    <source>
        <dbReference type="EMBL" id="TRY20071.1"/>
    </source>
</evidence>
<evidence type="ECO:0000259" key="6">
    <source>
        <dbReference type="PROSITE" id="PS51012"/>
    </source>
</evidence>
<sequence length="281" mass="29677">MNARKAVLRAAWGQAKVTVLRKYLSPTGISLLVFPVVVLAVLWFVRDSVIDGAVGVSAWVFSGMLAFSLIAGAAIGVSAEIQQEREDGTLMRAKAVPNGVTGHLLAKLVVAVVDTAIPVVPMVVGAAIILPDLLPSDPTRWLLFVLVYALATAAMLPWGAVMGSLFRSAIGLGVASLGLYALAIIAGLFYPLTMLPAALQVVGQFTPHYWIGLGIRTVLLDDAAMGLEVGGSWRTPQMVLVLVAWAAVGLLLAPVLLRRMARRTSGSAVAEARERVLSRGY</sequence>
<dbReference type="EMBL" id="VKKG01000001">
    <property type="protein sequence ID" value="TRY20071.1"/>
    <property type="molecule type" value="Genomic_DNA"/>
</dbReference>
<name>A0A553K5V6_9ACTN</name>
<keyword evidence="3 5" id="KW-1133">Transmembrane helix</keyword>
<dbReference type="PANTHER" id="PTHR43229">
    <property type="entry name" value="NODULATION PROTEIN J"/>
    <property type="match status" value="1"/>
</dbReference>
<keyword evidence="2 5" id="KW-0812">Transmembrane</keyword>
<dbReference type="InterPro" id="IPR047817">
    <property type="entry name" value="ABC2_TM_bact-type"/>
</dbReference>
<feature type="transmembrane region" description="Helical" evidence="5">
    <location>
        <begin position="57"/>
        <end position="79"/>
    </location>
</feature>
<dbReference type="PROSITE" id="PS51012">
    <property type="entry name" value="ABC_TM2"/>
    <property type="match status" value="1"/>
</dbReference>
<feature type="transmembrane region" description="Helical" evidence="5">
    <location>
        <begin position="169"/>
        <end position="190"/>
    </location>
</feature>
<dbReference type="InterPro" id="IPR013525">
    <property type="entry name" value="ABC2_TM"/>
</dbReference>
<evidence type="ECO:0000256" key="5">
    <source>
        <dbReference type="SAM" id="Phobius"/>
    </source>
</evidence>
<proteinExistence type="predicted"/>
<evidence type="ECO:0000256" key="2">
    <source>
        <dbReference type="ARBA" id="ARBA00022692"/>
    </source>
</evidence>
<dbReference type="PANTHER" id="PTHR43229:SF2">
    <property type="entry name" value="NODULATION PROTEIN J"/>
    <property type="match status" value="1"/>
</dbReference>
<gene>
    <name evidence="7" type="ORF">FOJ82_04170</name>
</gene>
<feature type="domain" description="ABC transmembrane type-2" evidence="6">
    <location>
        <begin position="26"/>
        <end position="260"/>
    </location>
</feature>
<feature type="transmembrane region" description="Helical" evidence="5">
    <location>
        <begin position="238"/>
        <end position="257"/>
    </location>
</feature>
<protein>
    <submittedName>
        <fullName evidence="7">ABC transporter permease</fullName>
    </submittedName>
</protein>
<keyword evidence="8" id="KW-1185">Reference proteome</keyword>